<name>A0AAJ0FQW1_9PEZI</name>
<dbReference type="InterPro" id="IPR052413">
    <property type="entry name" value="SUR7_domain"/>
</dbReference>
<dbReference type="RefSeq" id="XP_060287886.1">
    <property type="nucleotide sequence ID" value="XM_060429556.1"/>
</dbReference>
<organism evidence="3 4">
    <name type="scientific">Phialemonium atrogriseum</name>
    <dbReference type="NCBI Taxonomy" id="1093897"/>
    <lineage>
        <taxon>Eukaryota</taxon>
        <taxon>Fungi</taxon>
        <taxon>Dikarya</taxon>
        <taxon>Ascomycota</taxon>
        <taxon>Pezizomycotina</taxon>
        <taxon>Sordariomycetes</taxon>
        <taxon>Sordariomycetidae</taxon>
        <taxon>Cephalothecales</taxon>
        <taxon>Cephalothecaceae</taxon>
        <taxon>Phialemonium</taxon>
    </lineage>
</organism>
<feature type="transmembrane region" description="Helical" evidence="2">
    <location>
        <begin position="191"/>
        <end position="220"/>
    </location>
</feature>
<dbReference type="InterPro" id="IPR009571">
    <property type="entry name" value="SUR7/Rim9-like_fungi"/>
</dbReference>
<dbReference type="PANTHER" id="PTHR28019:SF7">
    <property type="entry name" value="SUR7 PROTEIN"/>
    <property type="match status" value="1"/>
</dbReference>
<evidence type="ECO:0000313" key="3">
    <source>
        <dbReference type="EMBL" id="KAK1771673.1"/>
    </source>
</evidence>
<dbReference type="GO" id="GO:0051285">
    <property type="term" value="C:cell cortex of cell tip"/>
    <property type="evidence" value="ECO:0007669"/>
    <property type="project" value="TreeGrafter"/>
</dbReference>
<protein>
    <submittedName>
        <fullName evidence="3">Actin cortical patch SUR7/pH-response regulator pali</fullName>
    </submittedName>
</protein>
<feature type="region of interest" description="Disordered" evidence="1">
    <location>
        <begin position="315"/>
        <end position="340"/>
    </location>
</feature>
<feature type="transmembrane region" description="Helical" evidence="2">
    <location>
        <begin position="6"/>
        <end position="26"/>
    </location>
</feature>
<keyword evidence="2" id="KW-0812">Transmembrane</keyword>
<dbReference type="Proteomes" id="UP001244011">
    <property type="component" value="Unassembled WGS sequence"/>
</dbReference>
<evidence type="ECO:0000256" key="2">
    <source>
        <dbReference type="SAM" id="Phobius"/>
    </source>
</evidence>
<reference evidence="3" key="1">
    <citation type="submission" date="2023-06" db="EMBL/GenBank/DDBJ databases">
        <title>Genome-scale phylogeny and comparative genomics of the fungal order Sordariales.</title>
        <authorList>
            <consortium name="Lawrence Berkeley National Laboratory"/>
            <person name="Hensen N."/>
            <person name="Bonometti L."/>
            <person name="Westerberg I."/>
            <person name="Brannstrom I.O."/>
            <person name="Guillou S."/>
            <person name="Cros-Aarteil S."/>
            <person name="Calhoun S."/>
            <person name="Haridas S."/>
            <person name="Kuo A."/>
            <person name="Mondo S."/>
            <person name="Pangilinan J."/>
            <person name="Riley R."/>
            <person name="Labutti K."/>
            <person name="Andreopoulos B."/>
            <person name="Lipzen A."/>
            <person name="Chen C."/>
            <person name="Yanf M."/>
            <person name="Daum C."/>
            <person name="Ng V."/>
            <person name="Clum A."/>
            <person name="Steindorff A."/>
            <person name="Ohm R."/>
            <person name="Martin F."/>
            <person name="Silar P."/>
            <person name="Natvig D."/>
            <person name="Lalanne C."/>
            <person name="Gautier V."/>
            <person name="Ament-Velasquez S.L."/>
            <person name="Kruys A."/>
            <person name="Hutchinson M.I."/>
            <person name="Powell A.J."/>
            <person name="Barry K."/>
            <person name="Miller A.N."/>
            <person name="Grigoriev I.V."/>
            <person name="Debuchy R."/>
            <person name="Gladieux P."/>
            <person name="Thoren M.H."/>
            <person name="Johannesson H."/>
        </authorList>
    </citation>
    <scope>NUCLEOTIDE SEQUENCE</scope>
    <source>
        <strain evidence="3">8032-3</strain>
    </source>
</reference>
<feature type="compositionally biased region" description="Polar residues" evidence="1">
    <location>
        <begin position="322"/>
        <end position="340"/>
    </location>
</feature>
<evidence type="ECO:0000256" key="1">
    <source>
        <dbReference type="SAM" id="MobiDB-lite"/>
    </source>
</evidence>
<dbReference type="GO" id="GO:0005886">
    <property type="term" value="C:plasma membrane"/>
    <property type="evidence" value="ECO:0007669"/>
    <property type="project" value="InterPro"/>
</dbReference>
<dbReference type="PANTHER" id="PTHR28019">
    <property type="entry name" value="CELL MEMBRANE PROTEIN YLR413W-RELATED"/>
    <property type="match status" value="1"/>
</dbReference>
<keyword evidence="2" id="KW-1133">Transmembrane helix</keyword>
<feature type="transmembrane region" description="Helical" evidence="2">
    <location>
        <begin position="277"/>
        <end position="297"/>
    </location>
</feature>
<dbReference type="Pfam" id="PF06687">
    <property type="entry name" value="SUR7"/>
    <property type="match status" value="1"/>
</dbReference>
<dbReference type="GeneID" id="85312743"/>
<dbReference type="AlphaFoldDB" id="A0AAJ0FQW1"/>
<keyword evidence="4" id="KW-1185">Reference proteome</keyword>
<sequence>MKLSIGIPIICSLVSLILALLVLFAGKNPGFMEDYHIIMLNTSELGKNLVPTPTGGGSKPSSTDSGCGLPGPFGKICGSATSAVASVVSDVADALDDIEDDIADKLASKLGIHEFYSLHVMDACEGNFSPNATAKGAKFNVTKCTKPLKTGQYNITALFDHELSVGPLDLNLADLGFTKDLQKEFDHIPKILLAMAVIYILAIGFTGLSFFASVAAVALIPKQARTITLANLGIAVLAVLLLLAGNLITTMGAKPAAHKIDDIGKRIGLRAYSGDKFIAMAWAAFALMVVATGYWGWELSRSGKRNGRVGVHEKYASRHSAESNQHSQSRPQPGYNNPRY</sequence>
<dbReference type="EMBL" id="MU838998">
    <property type="protein sequence ID" value="KAK1771673.1"/>
    <property type="molecule type" value="Genomic_DNA"/>
</dbReference>
<gene>
    <name evidence="3" type="ORF">QBC33DRAFT_554836</name>
</gene>
<comment type="caution">
    <text evidence="3">The sequence shown here is derived from an EMBL/GenBank/DDBJ whole genome shotgun (WGS) entry which is preliminary data.</text>
</comment>
<dbReference type="GO" id="GO:0031505">
    <property type="term" value="P:fungal-type cell wall organization"/>
    <property type="evidence" value="ECO:0007669"/>
    <property type="project" value="TreeGrafter"/>
</dbReference>
<feature type="transmembrane region" description="Helical" evidence="2">
    <location>
        <begin position="232"/>
        <end position="256"/>
    </location>
</feature>
<evidence type="ECO:0000313" key="4">
    <source>
        <dbReference type="Proteomes" id="UP001244011"/>
    </source>
</evidence>
<keyword evidence="2" id="KW-0472">Membrane</keyword>
<accession>A0AAJ0FQW1</accession>
<proteinExistence type="predicted"/>